<evidence type="ECO:0000256" key="5">
    <source>
        <dbReference type="ARBA" id="ARBA00022737"/>
    </source>
</evidence>
<dbReference type="PANTHER" id="PTHR48112">
    <property type="entry name" value="HIGH MOBILITY GROUP PROTEIN DSP1"/>
    <property type="match status" value="1"/>
</dbReference>
<dbReference type="SMART" id="SM00398">
    <property type="entry name" value="HMG"/>
    <property type="match status" value="1"/>
</dbReference>
<evidence type="ECO:0000256" key="6">
    <source>
        <dbReference type="ARBA" id="ARBA00023125"/>
    </source>
</evidence>
<proteinExistence type="inferred from homology"/>
<keyword evidence="3" id="KW-0158">Chromosome</keyword>
<evidence type="ECO:0000313" key="13">
    <source>
        <dbReference type="EMBL" id="KAK7803327.1"/>
    </source>
</evidence>
<accession>A0AAW0HK41</accession>
<dbReference type="GO" id="GO:0003677">
    <property type="term" value="F:DNA binding"/>
    <property type="evidence" value="ECO:0007669"/>
    <property type="project" value="UniProtKB-UniRule"/>
</dbReference>
<dbReference type="GO" id="GO:0006935">
    <property type="term" value="P:chemotaxis"/>
    <property type="evidence" value="ECO:0007669"/>
    <property type="project" value="UniProtKB-KW"/>
</dbReference>
<comment type="similarity">
    <text evidence="2">Belongs to the HMGB family.</text>
</comment>
<evidence type="ECO:0000313" key="14">
    <source>
        <dbReference type="Proteomes" id="UP001488838"/>
    </source>
</evidence>
<keyword evidence="4" id="KW-0145">Chemotaxis</keyword>
<feature type="compositionally biased region" description="Acidic residues" evidence="11">
    <location>
        <begin position="173"/>
        <end position="189"/>
    </location>
</feature>
<evidence type="ECO:0000256" key="10">
    <source>
        <dbReference type="PROSITE-ProRule" id="PRU00267"/>
    </source>
</evidence>
<dbReference type="InterPro" id="IPR009071">
    <property type="entry name" value="HMG_box_dom"/>
</dbReference>
<feature type="region of interest" description="Disordered" evidence="11">
    <location>
        <begin position="152"/>
        <end position="193"/>
    </location>
</feature>
<evidence type="ECO:0000256" key="2">
    <source>
        <dbReference type="ARBA" id="ARBA00008774"/>
    </source>
</evidence>
<evidence type="ECO:0000256" key="8">
    <source>
        <dbReference type="ARBA" id="ARBA00023242"/>
    </source>
</evidence>
<evidence type="ECO:0000256" key="7">
    <source>
        <dbReference type="ARBA" id="ARBA00023198"/>
    </source>
</evidence>
<organism evidence="13 14">
    <name type="scientific">Myodes glareolus</name>
    <name type="common">Bank vole</name>
    <name type="synonym">Clethrionomys glareolus</name>
    <dbReference type="NCBI Taxonomy" id="447135"/>
    <lineage>
        <taxon>Eukaryota</taxon>
        <taxon>Metazoa</taxon>
        <taxon>Chordata</taxon>
        <taxon>Craniata</taxon>
        <taxon>Vertebrata</taxon>
        <taxon>Euteleostomi</taxon>
        <taxon>Mammalia</taxon>
        <taxon>Eutheria</taxon>
        <taxon>Euarchontoglires</taxon>
        <taxon>Glires</taxon>
        <taxon>Rodentia</taxon>
        <taxon>Myomorpha</taxon>
        <taxon>Muroidea</taxon>
        <taxon>Cricetidae</taxon>
        <taxon>Arvicolinae</taxon>
        <taxon>Myodes</taxon>
    </lineage>
</organism>
<feature type="DNA-binding region" description="HMG box" evidence="10">
    <location>
        <begin position="81"/>
        <end position="148"/>
    </location>
</feature>
<dbReference type="GO" id="GO:0006955">
    <property type="term" value="P:immune response"/>
    <property type="evidence" value="ECO:0007669"/>
    <property type="project" value="UniProtKB-ARBA"/>
</dbReference>
<dbReference type="EMBL" id="JBBHLL010000424">
    <property type="protein sequence ID" value="KAK7803327.1"/>
    <property type="molecule type" value="Genomic_DNA"/>
</dbReference>
<reference evidence="13 14" key="1">
    <citation type="journal article" date="2023" name="bioRxiv">
        <title>Conserved and derived expression patterns and positive selection on dental genes reveal complex evolutionary context of ever-growing rodent molars.</title>
        <authorList>
            <person name="Calamari Z.T."/>
            <person name="Song A."/>
            <person name="Cohen E."/>
            <person name="Akter M."/>
            <person name="Roy R.D."/>
            <person name="Hallikas O."/>
            <person name="Christensen M.M."/>
            <person name="Li P."/>
            <person name="Marangoni P."/>
            <person name="Jernvall J."/>
            <person name="Klein O.D."/>
        </authorList>
    </citation>
    <scope>NUCLEOTIDE SEQUENCE [LARGE SCALE GENOMIC DNA]</scope>
    <source>
        <strain evidence="13">V071</strain>
    </source>
</reference>
<evidence type="ECO:0000256" key="11">
    <source>
        <dbReference type="SAM" id="MobiDB-lite"/>
    </source>
</evidence>
<evidence type="ECO:0000256" key="3">
    <source>
        <dbReference type="ARBA" id="ARBA00022454"/>
    </source>
</evidence>
<dbReference type="SUPFAM" id="SSF47095">
    <property type="entry name" value="HMG-box"/>
    <property type="match status" value="1"/>
</dbReference>
<dbReference type="FunFam" id="1.10.30.10:FF:000015">
    <property type="entry name" value="high mobility group protein B1"/>
    <property type="match status" value="1"/>
</dbReference>
<name>A0AAW0HK41_MYOGA</name>
<dbReference type="Gene3D" id="1.10.30.10">
    <property type="entry name" value="High mobility group box domain"/>
    <property type="match status" value="1"/>
</dbReference>
<comment type="function">
    <text evidence="9">In the cytoplasm proposed to dissociate the BECN1:BCL2 complex via competitive interaction with BECN1 leading to autophagy activation. Can protect BECN1 and ATG5 from calpain-mediated cleavage and thus proposed to control their proautophagic and proapoptotic functions and to regulate the extent and severity of inflammation-associated cellular injury. In myeloid cells has a protective role against endotoxemia and bacterial infection by promoting autophagy. Involved in endosomal translocation and activation of TLR9 in response to CpG-DNA in macrophages.</text>
</comment>
<dbReference type="GO" id="GO:0006357">
    <property type="term" value="P:regulation of transcription by RNA polymerase II"/>
    <property type="evidence" value="ECO:0007669"/>
    <property type="project" value="TreeGrafter"/>
</dbReference>
<feature type="domain" description="HMG box" evidence="12">
    <location>
        <begin position="81"/>
        <end position="148"/>
    </location>
</feature>
<dbReference type="GO" id="GO:0005634">
    <property type="term" value="C:nucleus"/>
    <property type="evidence" value="ECO:0007669"/>
    <property type="project" value="UniProtKB-UniRule"/>
</dbReference>
<keyword evidence="7" id="KW-0395">Inflammatory response</keyword>
<dbReference type="InterPro" id="IPR050342">
    <property type="entry name" value="HMGB"/>
</dbReference>
<dbReference type="Proteomes" id="UP001488838">
    <property type="component" value="Unassembled WGS sequence"/>
</dbReference>
<protein>
    <recommendedName>
        <fullName evidence="12">HMG box domain-containing protein</fullName>
    </recommendedName>
</protein>
<evidence type="ECO:0000256" key="9">
    <source>
        <dbReference type="ARBA" id="ARBA00058370"/>
    </source>
</evidence>
<comment type="subcellular location">
    <subcellularLocation>
        <location evidence="1">Chromosome</location>
    </subcellularLocation>
</comment>
<dbReference type="CDD" id="cd21979">
    <property type="entry name" value="HMG-box_HMGB_rpt2"/>
    <property type="match status" value="1"/>
</dbReference>
<dbReference type="PROSITE" id="PS50118">
    <property type="entry name" value="HMG_BOX_2"/>
    <property type="match status" value="1"/>
</dbReference>
<comment type="caution">
    <text evidence="13">The sequence shown here is derived from an EMBL/GenBank/DDBJ whole genome shotgun (WGS) entry which is preliminary data.</text>
</comment>
<evidence type="ECO:0000256" key="1">
    <source>
        <dbReference type="ARBA" id="ARBA00004286"/>
    </source>
</evidence>
<evidence type="ECO:0000256" key="4">
    <source>
        <dbReference type="ARBA" id="ARBA00022500"/>
    </source>
</evidence>
<dbReference type="GO" id="GO:0006954">
    <property type="term" value="P:inflammatory response"/>
    <property type="evidence" value="ECO:0007669"/>
    <property type="project" value="UniProtKB-KW"/>
</dbReference>
<keyword evidence="5" id="KW-0677">Repeat</keyword>
<sequence>MQGDEDEAQQQTYRIQGPPGAEWERWGDSPSVLAKGKKSDGLAMLQKQCMRDSCDEHREIVRQLLSAPGETKKKFKDPNAPKRPPLAFFLFCSEYHPKIKGEHPGLSIGDVAKKLGELGTNTAADDKQPYEEKAAELKEYEKDIAAYRAKGKPDAVKNGVVKAEKSKKKKEEENDEEDEEDEEEEEEEEDKVRKKMRMMRKLVLVQFFVYKAFNPPVHNSLLLTKKIEM</sequence>
<keyword evidence="14" id="KW-1185">Reference proteome</keyword>
<dbReference type="GO" id="GO:0005694">
    <property type="term" value="C:chromosome"/>
    <property type="evidence" value="ECO:0007669"/>
    <property type="project" value="UniProtKB-SubCell"/>
</dbReference>
<dbReference type="PRINTS" id="PR00886">
    <property type="entry name" value="HIGHMOBLTY12"/>
</dbReference>
<dbReference type="AlphaFoldDB" id="A0AAW0HK41"/>
<keyword evidence="8 10" id="KW-0539">Nucleus</keyword>
<dbReference type="PANTHER" id="PTHR48112:SF12">
    <property type="entry name" value="HIGH MOBILITY GROUP PROTEIN B1-LIKE 1-RELATED"/>
    <property type="match status" value="1"/>
</dbReference>
<dbReference type="Pfam" id="PF00505">
    <property type="entry name" value="HMG_box"/>
    <property type="match status" value="1"/>
</dbReference>
<dbReference type="InterPro" id="IPR036910">
    <property type="entry name" value="HMG_box_dom_sf"/>
</dbReference>
<evidence type="ECO:0000259" key="12">
    <source>
        <dbReference type="PROSITE" id="PS50118"/>
    </source>
</evidence>
<keyword evidence="6 10" id="KW-0238">DNA-binding</keyword>
<dbReference type="GO" id="GO:0006259">
    <property type="term" value="P:DNA metabolic process"/>
    <property type="evidence" value="ECO:0007669"/>
    <property type="project" value="UniProtKB-ARBA"/>
</dbReference>
<gene>
    <name evidence="13" type="ORF">U0070_024524</name>
</gene>
<feature type="region of interest" description="Disordered" evidence="11">
    <location>
        <begin position="1"/>
        <end position="38"/>
    </location>
</feature>